<accession>A0A8H4GR58</accession>
<feature type="region of interest" description="Disordered" evidence="1">
    <location>
        <begin position="36"/>
        <end position="98"/>
    </location>
</feature>
<evidence type="ECO:0000313" key="2">
    <source>
        <dbReference type="EMBL" id="KAF4226863.1"/>
    </source>
</evidence>
<sequence>MAMSRDTEDEWNLWDTSSAEEIEEGIMMAKNFLADHSKAKQSAEEDPELAASDPNCSLSPGLNPDREAFGGSAEAKQQLKAVDTTSASDSESSTRSHLVAPPPAQILYYIKREGVRDYSPTPIDGAKPWKCLVKVLSAPLGKWLVCLGDIVTVCQGERSEGYAKVSDLRSLDDGRYMVAYTWLYTREEVIAELQTENRLPERFRKHISQRWPIDADYRYMFSTNRTVTLWDTAISKAPHEVTSKICYSSIYSTTPSTRWIWSVDNPRFRWMKRILDMDPCPRALTTVD</sequence>
<evidence type="ECO:0000256" key="1">
    <source>
        <dbReference type="SAM" id="MobiDB-lite"/>
    </source>
</evidence>
<organism evidence="2 3">
    <name type="scientific">Aspergillus fumigatiaffinis</name>
    <dbReference type="NCBI Taxonomy" id="340414"/>
    <lineage>
        <taxon>Eukaryota</taxon>
        <taxon>Fungi</taxon>
        <taxon>Dikarya</taxon>
        <taxon>Ascomycota</taxon>
        <taxon>Pezizomycotina</taxon>
        <taxon>Eurotiomycetes</taxon>
        <taxon>Eurotiomycetidae</taxon>
        <taxon>Eurotiales</taxon>
        <taxon>Aspergillaceae</taxon>
        <taxon>Aspergillus</taxon>
        <taxon>Aspergillus subgen. Fumigati</taxon>
    </lineage>
</organism>
<keyword evidence="3" id="KW-1185">Reference proteome</keyword>
<evidence type="ECO:0000313" key="3">
    <source>
        <dbReference type="Proteomes" id="UP000653565"/>
    </source>
</evidence>
<gene>
    <name evidence="2" type="ORF">CNMCM6805_003963</name>
</gene>
<dbReference type="Proteomes" id="UP000653565">
    <property type="component" value="Unassembled WGS sequence"/>
</dbReference>
<dbReference type="OrthoDB" id="4349922at2759"/>
<feature type="compositionally biased region" description="Low complexity" evidence="1">
    <location>
        <begin position="84"/>
        <end position="96"/>
    </location>
</feature>
<comment type="caution">
    <text evidence="2">The sequence shown here is derived from an EMBL/GenBank/DDBJ whole genome shotgun (WGS) entry which is preliminary data.</text>
</comment>
<reference evidence="2" key="1">
    <citation type="journal article" date="2020" name="bioRxiv">
        <title>Genomic and phenotypic heterogeneity of clinical isolates of the human pathogens Aspergillus fumigatus, Aspergillus lentulus and Aspergillus fumigatiaffinis.</title>
        <authorList>
            <person name="dos Santos R.A.C."/>
            <person name="Steenwyk J.L."/>
            <person name="Rivero-Menendez O."/>
            <person name="Mead M.E."/>
            <person name="Silva L.P."/>
            <person name="Bastos R.W."/>
            <person name="Alastruey-Izquierdo A."/>
            <person name="Goldman G.H."/>
            <person name="Rokas A."/>
        </authorList>
    </citation>
    <scope>NUCLEOTIDE SEQUENCE</scope>
    <source>
        <strain evidence="2">CNM-CM6805</strain>
    </source>
</reference>
<dbReference type="EMBL" id="JAAAPX010000214">
    <property type="protein sequence ID" value="KAF4226863.1"/>
    <property type="molecule type" value="Genomic_DNA"/>
</dbReference>
<reference evidence="2" key="2">
    <citation type="submission" date="2020-04" db="EMBL/GenBank/DDBJ databases">
        <authorList>
            <person name="Santos R.A.C."/>
            <person name="Steenwyk J.L."/>
            <person name="Rivero-Menendez O."/>
            <person name="Mead M.E."/>
            <person name="Silva L.P."/>
            <person name="Bastos R.W."/>
            <person name="Alastruey-Izquierdo A."/>
            <person name="Goldman G.H."/>
            <person name="Rokas A."/>
        </authorList>
    </citation>
    <scope>NUCLEOTIDE SEQUENCE</scope>
    <source>
        <strain evidence="2">CNM-CM6805</strain>
    </source>
</reference>
<dbReference type="AlphaFoldDB" id="A0A8H4GR58"/>
<name>A0A8H4GR58_9EURO</name>
<protein>
    <submittedName>
        <fullName evidence="2">Uncharacterized protein</fullName>
    </submittedName>
</protein>
<proteinExistence type="predicted"/>